<gene>
    <name evidence="1" type="ORF">SAMN04488058_105103</name>
</gene>
<evidence type="ECO:0000313" key="2">
    <source>
        <dbReference type="Proteomes" id="UP000199223"/>
    </source>
</evidence>
<keyword evidence="2" id="KW-1185">Reference proteome</keyword>
<reference evidence="2" key="1">
    <citation type="submission" date="2016-10" db="EMBL/GenBank/DDBJ databases">
        <authorList>
            <person name="Varghese N."/>
            <person name="Submissions S."/>
        </authorList>
    </citation>
    <scope>NUCLEOTIDE SEQUENCE [LARGE SCALE GENOMIC DNA]</scope>
    <source>
        <strain evidence="2">CGMCC 1.10218</strain>
    </source>
</reference>
<dbReference type="STRING" id="856736.SAMN04488058_105103"/>
<dbReference type="RefSeq" id="WP_092264092.1">
    <property type="nucleotide sequence ID" value="NZ_FNZA01000005.1"/>
</dbReference>
<dbReference type="PANTHER" id="PTHR40053">
    <property type="entry name" value="SPORULATION-CONTROL PROTEIN SPO0M"/>
    <property type="match status" value="1"/>
</dbReference>
<dbReference type="AlphaFoldDB" id="A0A1H6XB84"/>
<dbReference type="Proteomes" id="UP000199223">
    <property type="component" value="Unassembled WGS sequence"/>
</dbReference>
<proteinExistence type="predicted"/>
<sequence>MGFFKKMMAAAGIGSARVDTRLQQSAVRVGEELRGTVIVTGGQVEQRIERLNLGLTTRYRADEGHHTHTLFSHPVVSGFPIRPGEVREFPFSLPVPHGTPLTLRGTDVWLVTDADIAGGMDPGDHDPVQVLPSAEMETVIGAAQRLGFTLKGSEVEYIRGHLVQELSFLPPHGQYRLTELELMMLPARGGLDLILEVDRRATGMASLFMSEFEAKGRWFIPAEQLRRGPDALAPELAERIRRLS</sequence>
<dbReference type="InterPro" id="IPR009776">
    <property type="entry name" value="Spore_0_M"/>
</dbReference>
<evidence type="ECO:0000313" key="1">
    <source>
        <dbReference type="EMBL" id="SEJ24724.1"/>
    </source>
</evidence>
<name>A0A1H6XB84_9DEIO</name>
<protein>
    <submittedName>
        <fullName evidence="1">Sporulation-control protein</fullName>
    </submittedName>
</protein>
<accession>A0A1H6XB84</accession>
<dbReference type="OrthoDB" id="2351239at2"/>
<dbReference type="PANTHER" id="PTHR40053:SF1">
    <property type="entry name" value="SPORULATION-CONTROL PROTEIN SPO0M"/>
    <property type="match status" value="1"/>
</dbReference>
<organism evidence="1 2">
    <name type="scientific">Deinococcus reticulitermitis</name>
    <dbReference type="NCBI Taxonomy" id="856736"/>
    <lineage>
        <taxon>Bacteria</taxon>
        <taxon>Thermotogati</taxon>
        <taxon>Deinococcota</taxon>
        <taxon>Deinococci</taxon>
        <taxon>Deinococcales</taxon>
        <taxon>Deinococcaceae</taxon>
        <taxon>Deinococcus</taxon>
    </lineage>
</organism>
<dbReference type="EMBL" id="FNZA01000005">
    <property type="protein sequence ID" value="SEJ24724.1"/>
    <property type="molecule type" value="Genomic_DNA"/>
</dbReference>
<dbReference type="Pfam" id="PF07070">
    <property type="entry name" value="Spo0M"/>
    <property type="match status" value="1"/>
</dbReference>